<dbReference type="SUPFAM" id="SSF51182">
    <property type="entry name" value="RmlC-like cupins"/>
    <property type="match status" value="1"/>
</dbReference>
<dbReference type="AlphaFoldDB" id="A0A4R2RG51"/>
<dbReference type="CDD" id="cd20301">
    <property type="entry name" value="cupin_ChrR"/>
    <property type="match status" value="1"/>
</dbReference>
<dbReference type="Pfam" id="PF12973">
    <property type="entry name" value="Cupin_7"/>
    <property type="match status" value="1"/>
</dbReference>
<sequence>MSTMIKHHLTDDLLMAYAAGNLPEAFSLVVASHVSLCDECRARLGEYEAVGGAILEESETAEMTADSLAATMILIGQMHATGDTAASVAPQKPGLFPRPLRDYVGGDLDTVEWRSFGGKVRQAVLPTDKGASARLLHIPAGVAMPDHGHNGTELTLVLQGAFEDEDGHFARGDVEVADADMEHTPVATQGADCICLVATDARLKFTGFLPRIAQPFLGI</sequence>
<dbReference type="InterPro" id="IPR014710">
    <property type="entry name" value="RmlC-like_jellyroll"/>
</dbReference>
<protein>
    <submittedName>
        <fullName evidence="2">ChrR-like anti-ECFsigma factor</fullName>
    </submittedName>
</protein>
<dbReference type="Proteomes" id="UP000295050">
    <property type="component" value="Unassembled WGS sequence"/>
</dbReference>
<dbReference type="RefSeq" id="WP_132951022.1">
    <property type="nucleotide sequence ID" value="NZ_SLXU01000004.1"/>
</dbReference>
<accession>A0A4R2RG51</accession>
<proteinExistence type="predicted"/>
<gene>
    <name evidence="2" type="ORF">EV663_104137</name>
</gene>
<feature type="domain" description="ChrR-like cupin" evidence="1">
    <location>
        <begin position="107"/>
        <end position="199"/>
    </location>
</feature>
<dbReference type="OrthoDB" id="2988517at2"/>
<name>A0A4R2RG51_9RHOB</name>
<organism evidence="2 3">
    <name type="scientific">Rhodovulum bhavnagarense</name>
    <dbReference type="NCBI Taxonomy" id="992286"/>
    <lineage>
        <taxon>Bacteria</taxon>
        <taxon>Pseudomonadati</taxon>
        <taxon>Pseudomonadota</taxon>
        <taxon>Alphaproteobacteria</taxon>
        <taxon>Rhodobacterales</taxon>
        <taxon>Paracoccaceae</taxon>
        <taxon>Rhodovulum</taxon>
    </lineage>
</organism>
<dbReference type="EMBL" id="SLXU01000004">
    <property type="protein sequence ID" value="TCP61684.1"/>
    <property type="molecule type" value="Genomic_DNA"/>
</dbReference>
<dbReference type="Gene3D" id="2.60.120.10">
    <property type="entry name" value="Jelly Rolls"/>
    <property type="match status" value="1"/>
</dbReference>
<evidence type="ECO:0000313" key="3">
    <source>
        <dbReference type="Proteomes" id="UP000295050"/>
    </source>
</evidence>
<reference evidence="2 3" key="1">
    <citation type="submission" date="2019-03" db="EMBL/GenBank/DDBJ databases">
        <title>Genomic Encyclopedia of Type Strains, Phase IV (KMG-IV): sequencing the most valuable type-strain genomes for metagenomic binning, comparative biology and taxonomic classification.</title>
        <authorList>
            <person name="Goeker M."/>
        </authorList>
    </citation>
    <scope>NUCLEOTIDE SEQUENCE [LARGE SCALE GENOMIC DNA]</scope>
    <source>
        <strain evidence="2 3">DSM 24766</strain>
    </source>
</reference>
<dbReference type="Gene3D" id="1.10.10.1320">
    <property type="entry name" value="Anti-sigma factor, zinc-finger domain"/>
    <property type="match status" value="1"/>
</dbReference>
<dbReference type="InterPro" id="IPR025979">
    <property type="entry name" value="ChrR-like_cupin_dom"/>
</dbReference>
<evidence type="ECO:0000313" key="2">
    <source>
        <dbReference type="EMBL" id="TCP61684.1"/>
    </source>
</evidence>
<dbReference type="NCBIfam" id="TIGR02451">
    <property type="entry name" value="anti_sig_ChrR"/>
    <property type="match status" value="1"/>
</dbReference>
<evidence type="ECO:0000259" key="1">
    <source>
        <dbReference type="Pfam" id="PF12973"/>
    </source>
</evidence>
<dbReference type="InterPro" id="IPR012807">
    <property type="entry name" value="Anti-sigma_ChrR"/>
</dbReference>
<keyword evidence="3" id="KW-1185">Reference proteome</keyword>
<dbReference type="InterPro" id="IPR011051">
    <property type="entry name" value="RmlC_Cupin_sf"/>
</dbReference>
<dbReference type="InterPro" id="IPR041916">
    <property type="entry name" value="Anti_sigma_zinc_sf"/>
</dbReference>
<comment type="caution">
    <text evidence="2">The sequence shown here is derived from an EMBL/GenBank/DDBJ whole genome shotgun (WGS) entry which is preliminary data.</text>
</comment>